<evidence type="ECO:0000256" key="5">
    <source>
        <dbReference type="ARBA" id="ARBA00022438"/>
    </source>
</evidence>
<dbReference type="OrthoDB" id="413400at2759"/>
<dbReference type="GO" id="GO:0008236">
    <property type="term" value="F:serine-type peptidase activity"/>
    <property type="evidence" value="ECO:0007669"/>
    <property type="project" value="UniProtKB-KW"/>
</dbReference>
<dbReference type="SUPFAM" id="SSF53474">
    <property type="entry name" value="alpha/beta-Hydrolases"/>
    <property type="match status" value="1"/>
</dbReference>
<dbReference type="InterPro" id="IPR024053">
    <property type="entry name" value="VHL_beta_dom"/>
</dbReference>
<dbReference type="GO" id="GO:0008239">
    <property type="term" value="F:dipeptidyl-peptidase activity"/>
    <property type="evidence" value="ECO:0007669"/>
    <property type="project" value="UniProtKB-EC"/>
</dbReference>
<dbReference type="SUPFAM" id="SSF49468">
    <property type="entry name" value="VHL"/>
    <property type="match status" value="1"/>
</dbReference>
<evidence type="ECO:0000259" key="8">
    <source>
        <dbReference type="Pfam" id="PF00326"/>
    </source>
</evidence>
<dbReference type="CDD" id="cd05468">
    <property type="entry name" value="pVHL"/>
    <property type="match status" value="1"/>
</dbReference>
<dbReference type="Pfam" id="PF01847">
    <property type="entry name" value="VHL"/>
    <property type="match status" value="1"/>
</dbReference>
<evidence type="ECO:0000256" key="3">
    <source>
        <dbReference type="ARBA" id="ARBA00010057"/>
    </source>
</evidence>
<protein>
    <recommendedName>
        <fullName evidence="4">dipeptidyl-peptidase IV</fullName>
        <ecNumber evidence="4">3.4.14.5</ecNumber>
    </recommendedName>
</protein>
<keyword evidence="12" id="KW-1185">Reference proteome</keyword>
<dbReference type="InterPro" id="IPR022772">
    <property type="entry name" value="VHL_tumour_suppress_b/a_dom"/>
</dbReference>
<accession>A0A8H7AA09</accession>
<dbReference type="InterPro" id="IPR001375">
    <property type="entry name" value="Peptidase_S9_cat"/>
</dbReference>
<dbReference type="Pfam" id="PF00930">
    <property type="entry name" value="DPPIV_N"/>
    <property type="match status" value="1"/>
</dbReference>
<organism evidence="11 12">
    <name type="scientific">Endocarpon pusillum</name>
    <dbReference type="NCBI Taxonomy" id="364733"/>
    <lineage>
        <taxon>Eukaryota</taxon>
        <taxon>Fungi</taxon>
        <taxon>Dikarya</taxon>
        <taxon>Ascomycota</taxon>
        <taxon>Pezizomycotina</taxon>
        <taxon>Eurotiomycetes</taxon>
        <taxon>Chaetothyriomycetidae</taxon>
        <taxon>Verrucariales</taxon>
        <taxon>Verrucariaceae</taxon>
        <taxon>Endocarpon</taxon>
    </lineage>
</organism>
<dbReference type="InterPro" id="IPR050278">
    <property type="entry name" value="Serine_Prot_S9B/DPPIV"/>
</dbReference>
<keyword evidence="5" id="KW-0031">Aminopeptidase</keyword>
<dbReference type="EC" id="3.4.14.5" evidence="4"/>
<feature type="domain" description="von Hippel-Lindau disease tumour suppressor beta" evidence="10">
    <location>
        <begin position="142"/>
        <end position="202"/>
    </location>
</feature>
<dbReference type="SUPFAM" id="SSF82171">
    <property type="entry name" value="DPP6 N-terminal domain-like"/>
    <property type="match status" value="1"/>
</dbReference>
<comment type="similarity">
    <text evidence="3">Belongs to the VHL family.</text>
</comment>
<evidence type="ECO:0000256" key="2">
    <source>
        <dbReference type="ARBA" id="ARBA00006150"/>
    </source>
</evidence>
<comment type="similarity">
    <text evidence="2">Belongs to the peptidase S9B family.</text>
</comment>
<dbReference type="GO" id="GO:0004177">
    <property type="term" value="F:aminopeptidase activity"/>
    <property type="evidence" value="ECO:0007669"/>
    <property type="project" value="UniProtKB-KW"/>
</dbReference>
<evidence type="ECO:0000313" key="11">
    <source>
        <dbReference type="EMBL" id="KAF7505263.1"/>
    </source>
</evidence>
<dbReference type="AlphaFoldDB" id="A0A8H7AA09"/>
<evidence type="ECO:0000259" key="10">
    <source>
        <dbReference type="Pfam" id="PF01847"/>
    </source>
</evidence>
<dbReference type="PANTHER" id="PTHR11731">
    <property type="entry name" value="PROTEASE FAMILY S9B,C DIPEPTIDYL-PEPTIDASE IV-RELATED"/>
    <property type="match status" value="1"/>
</dbReference>
<feature type="domain" description="Dipeptidylpeptidase IV N-terminal" evidence="9">
    <location>
        <begin position="250"/>
        <end position="530"/>
    </location>
</feature>
<evidence type="ECO:0000256" key="1">
    <source>
        <dbReference type="ARBA" id="ARBA00001257"/>
    </source>
</evidence>
<sequence length="822" mass="92799">MSSSNQDVTPDFERSANLANRIQNAYIETTVSPRWIGSGNAFWYRRDFGADQFSFVTVDPEQGLRQPSFDHERLAKSLRDVGIEANADSLPLTSIDTSRDGKSVKFRIGEKIWEFRDNETLAEYNGEIKEESVTPLPSEQPSVSSEKSTFITFINLTKESVALFWIDYDGNPQRYATVEAGKSKSMQTYSGHVWRASYSDNGQLIAAFKAQDLDAIAIIEEEKPSVAKSIEKSSSLALSQEPESSDKPQALVKEYNVWVRDADGQETQLSINGTEGNPFDDTIYHSPNSQFAVAYQYTPEQTSTVYEVESSPKDQIQPRLKQFQYLKPGDNVRVDRPRMFDLTEKKEVTTDDALFQNPYSIDDMGWSADGQEYRFLYNQRGHQVLRIVGLNTQGQVRSVIEESSTTFVDYSQKEYYHEIRDSNEMIWASERDGWNQLYLFDLQTANMKNQITRGEWNVRSVESVDEEKRQIWLKAFGAVEGQDPYYAQLARVNFDGSDFTLLTSGDGTHTWTWSPDRKYLIDTWSRVDLAPKSVLRNAETGEQVVALEENNFDNLIQAGWAPTERFTAHGRDGKTMIHGIIIPPSQLDPNKRYPVIEQIYAGPQDFFVPKSFSTLTRQHELAELGFIVVQVDGMGTNWRSKAFHDHCHKNLKDAGLPDRIAWITAAASQSRSWMDLSRVGIYGGSAGGQSALGALLWHGDFYKAAAADSGCHDNRMDKIWWNEAWMGWPVDQAYADSSNVVHAGRLSGALMLIVGELDSNVDPASTMQVVNALNDAKKDYDLLFVPGAGHGVGSDRDFAVRRQRDFFVRHLMGVEPPKRNLG</sequence>
<evidence type="ECO:0000256" key="7">
    <source>
        <dbReference type="ARBA" id="ARBA00023180"/>
    </source>
</evidence>
<dbReference type="InterPro" id="IPR036208">
    <property type="entry name" value="VHL_sf"/>
</dbReference>
<keyword evidence="7" id="KW-0325">Glycoprotein</keyword>
<evidence type="ECO:0000313" key="12">
    <source>
        <dbReference type="Proteomes" id="UP000606974"/>
    </source>
</evidence>
<dbReference type="GO" id="GO:0006508">
    <property type="term" value="P:proteolysis"/>
    <property type="evidence" value="ECO:0007669"/>
    <property type="project" value="InterPro"/>
</dbReference>
<dbReference type="Pfam" id="PF00326">
    <property type="entry name" value="Peptidase_S9"/>
    <property type="match status" value="1"/>
</dbReference>
<keyword evidence="6" id="KW-0720">Serine protease</keyword>
<dbReference type="InterPro" id="IPR029058">
    <property type="entry name" value="AB_hydrolase_fold"/>
</dbReference>
<gene>
    <name evidence="11" type="ORF">GJ744_001126</name>
</gene>
<dbReference type="Gene3D" id="2.140.10.30">
    <property type="entry name" value="Dipeptidylpeptidase IV, N-terminal domain"/>
    <property type="match status" value="1"/>
</dbReference>
<evidence type="ECO:0000256" key="4">
    <source>
        <dbReference type="ARBA" id="ARBA00012062"/>
    </source>
</evidence>
<comment type="caution">
    <text evidence="11">The sequence shown here is derived from an EMBL/GenBank/DDBJ whole genome shotgun (WGS) entry which is preliminary data.</text>
</comment>
<reference evidence="11" key="1">
    <citation type="submission" date="2020-02" db="EMBL/GenBank/DDBJ databases">
        <authorList>
            <person name="Palmer J.M."/>
        </authorList>
    </citation>
    <scope>NUCLEOTIDE SEQUENCE</scope>
    <source>
        <strain evidence="11">EPUS1.4</strain>
        <tissue evidence="11">Thallus</tissue>
    </source>
</reference>
<feature type="domain" description="Peptidase S9 prolyl oligopeptidase catalytic" evidence="8">
    <location>
        <begin position="616"/>
        <end position="811"/>
    </location>
</feature>
<evidence type="ECO:0000256" key="6">
    <source>
        <dbReference type="ARBA" id="ARBA00022825"/>
    </source>
</evidence>
<name>A0A8H7AA09_9EURO</name>
<comment type="catalytic activity">
    <reaction evidence="1">
        <text>Release of an N-terminal dipeptide, Xaa-Yaa-|-Zaa-, from a polypeptide, preferentially when Yaa is Pro, provided Zaa is neither Pro nor hydroxyproline.</text>
        <dbReference type="EC" id="3.4.14.5"/>
    </reaction>
</comment>
<dbReference type="Proteomes" id="UP000606974">
    <property type="component" value="Unassembled WGS sequence"/>
</dbReference>
<dbReference type="Gene3D" id="3.40.50.1820">
    <property type="entry name" value="alpha/beta hydrolase"/>
    <property type="match status" value="1"/>
</dbReference>
<dbReference type="InterPro" id="IPR002469">
    <property type="entry name" value="Peptidase_S9B_N"/>
</dbReference>
<keyword evidence="5" id="KW-0378">Hydrolase</keyword>
<proteinExistence type="inferred from homology"/>
<dbReference type="PANTHER" id="PTHR11731:SF118">
    <property type="entry name" value="BLR1971 PROTEIN"/>
    <property type="match status" value="1"/>
</dbReference>
<dbReference type="EMBL" id="JAACFV010000114">
    <property type="protein sequence ID" value="KAF7505263.1"/>
    <property type="molecule type" value="Genomic_DNA"/>
</dbReference>
<keyword evidence="5" id="KW-0645">Protease</keyword>
<evidence type="ECO:0000259" key="9">
    <source>
        <dbReference type="Pfam" id="PF00930"/>
    </source>
</evidence>